<sequence>MRRRTGNIPCRGVCALLVSGWWWWRNDRVWRSDTPSATDTLIPSRPMAWHGPSSRSRQQSQRSTSDSLAACLLIKDDNDILDEWIAYHYHVWNLRHLLVAVDPSSRTSPRATLTRWTEVTDLDVRVWDDVDYLPESFRTLGYHIPPRYVSGDAQRSQWHVGHESAAQVVADRTRINNHRYRQVTLLTHCYRHWRERNATWVLHVDTDEYLTLNPIRRRPHTTAGSPVVPVKLVQPGCLFRFWNALLRDNVQARAANAHHSCVSMPRLLFGAMETNRSVVTTTTTAGTAAANPQRFETLRWRYHAAYNDTVYNAQPKTLVDVSRVPAPDELWQQAFSIHRPSKVLCRRIEQLNLRTPNRYPLAVFHYLGTWERYVARNDTRRSRRVYDAKAAAGAGGRPEDSMEDWFDGWVHDVGIETARYLLRDYFRYPGNSVTNASRYYDTLA</sequence>
<dbReference type="eggNOG" id="ENOG502SSQ3">
    <property type="taxonomic scope" value="Eukaryota"/>
</dbReference>
<proteinExistence type="predicted"/>
<dbReference type="RefSeq" id="XP_002182620.1">
    <property type="nucleotide sequence ID" value="XM_002182584.1"/>
</dbReference>
<reference evidence="2 3" key="1">
    <citation type="journal article" date="2008" name="Nature">
        <title>The Phaeodactylum genome reveals the evolutionary history of diatom genomes.</title>
        <authorList>
            <person name="Bowler C."/>
            <person name="Allen A.E."/>
            <person name="Badger J.H."/>
            <person name="Grimwood J."/>
            <person name="Jabbari K."/>
            <person name="Kuo A."/>
            <person name="Maheswari U."/>
            <person name="Martens C."/>
            <person name="Maumus F."/>
            <person name="Otillar R.P."/>
            <person name="Rayko E."/>
            <person name="Salamov A."/>
            <person name="Vandepoele K."/>
            <person name="Beszteri B."/>
            <person name="Gruber A."/>
            <person name="Heijde M."/>
            <person name="Katinka M."/>
            <person name="Mock T."/>
            <person name="Valentin K."/>
            <person name="Verret F."/>
            <person name="Berges J.A."/>
            <person name="Brownlee C."/>
            <person name="Cadoret J.P."/>
            <person name="Chiovitti A."/>
            <person name="Choi C.J."/>
            <person name="Coesel S."/>
            <person name="De Martino A."/>
            <person name="Detter J.C."/>
            <person name="Durkin C."/>
            <person name="Falciatore A."/>
            <person name="Fournet J."/>
            <person name="Haruta M."/>
            <person name="Huysman M.J."/>
            <person name="Jenkins B.D."/>
            <person name="Jiroutova K."/>
            <person name="Jorgensen R.E."/>
            <person name="Joubert Y."/>
            <person name="Kaplan A."/>
            <person name="Kroger N."/>
            <person name="Kroth P.G."/>
            <person name="La Roche J."/>
            <person name="Lindquist E."/>
            <person name="Lommer M."/>
            <person name="Martin-Jezequel V."/>
            <person name="Lopez P.J."/>
            <person name="Lucas S."/>
            <person name="Mangogna M."/>
            <person name="McGinnis K."/>
            <person name="Medlin L.K."/>
            <person name="Montsant A."/>
            <person name="Oudot-Le Secq M.P."/>
            <person name="Napoli C."/>
            <person name="Obornik M."/>
            <person name="Parker M.S."/>
            <person name="Petit J.L."/>
            <person name="Porcel B.M."/>
            <person name="Poulsen N."/>
            <person name="Robison M."/>
            <person name="Rychlewski L."/>
            <person name="Rynearson T.A."/>
            <person name="Schmutz J."/>
            <person name="Shapiro H."/>
            <person name="Siaut M."/>
            <person name="Stanley M."/>
            <person name="Sussman M.R."/>
            <person name="Taylor A.R."/>
            <person name="Vardi A."/>
            <person name="von Dassow P."/>
            <person name="Vyverman W."/>
            <person name="Willis A."/>
            <person name="Wyrwicz L.S."/>
            <person name="Rokhsar D.S."/>
            <person name="Weissenbach J."/>
            <person name="Armbrust E.V."/>
            <person name="Green B.R."/>
            <person name="Van de Peer Y."/>
            <person name="Grigoriev I.V."/>
        </authorList>
    </citation>
    <scope>NUCLEOTIDE SEQUENCE [LARGE SCALE GENOMIC DNA]</scope>
    <source>
        <strain evidence="2 3">CCAP 1055/1</strain>
    </source>
</reference>
<dbReference type="KEGG" id="pti:PHATRDRAFT_48077"/>
<evidence type="ECO:0000313" key="3">
    <source>
        <dbReference type="Proteomes" id="UP000000759"/>
    </source>
</evidence>
<keyword evidence="3" id="KW-1185">Reference proteome</keyword>
<feature type="region of interest" description="Disordered" evidence="1">
    <location>
        <begin position="41"/>
        <end position="63"/>
    </location>
</feature>
<dbReference type="Proteomes" id="UP000000759">
    <property type="component" value="Chromosome 16"/>
</dbReference>
<protein>
    <submittedName>
        <fullName evidence="2">Uncharacterized protein</fullName>
    </submittedName>
</protein>
<gene>
    <name evidence="2" type="ORF">PHATRDRAFT_48077</name>
</gene>
<dbReference type="EMBL" id="CM000618">
    <property type="protein sequence ID" value="EEC45907.1"/>
    <property type="molecule type" value="Genomic_DNA"/>
</dbReference>
<organism evidence="2 3">
    <name type="scientific">Phaeodactylum tricornutum (strain CCAP 1055/1)</name>
    <dbReference type="NCBI Taxonomy" id="556484"/>
    <lineage>
        <taxon>Eukaryota</taxon>
        <taxon>Sar</taxon>
        <taxon>Stramenopiles</taxon>
        <taxon>Ochrophyta</taxon>
        <taxon>Bacillariophyta</taxon>
        <taxon>Bacillariophyceae</taxon>
        <taxon>Bacillariophycidae</taxon>
        <taxon>Naviculales</taxon>
        <taxon>Phaeodactylaceae</taxon>
        <taxon>Phaeodactylum</taxon>
    </lineage>
</organism>
<name>B7G5X1_PHATC</name>
<evidence type="ECO:0000313" key="2">
    <source>
        <dbReference type="EMBL" id="EEC45907.1"/>
    </source>
</evidence>
<accession>B7G5X1</accession>
<feature type="compositionally biased region" description="Low complexity" evidence="1">
    <location>
        <begin position="53"/>
        <end position="63"/>
    </location>
</feature>
<dbReference type="InParanoid" id="B7G5X1"/>
<dbReference type="GeneID" id="7203453"/>
<dbReference type="HOGENOM" id="CLU_044543_0_0_1"/>
<evidence type="ECO:0000256" key="1">
    <source>
        <dbReference type="SAM" id="MobiDB-lite"/>
    </source>
</evidence>
<dbReference type="AlphaFoldDB" id="B7G5X1"/>
<dbReference type="PaxDb" id="2850-Phatr48077"/>
<reference evidence="3" key="2">
    <citation type="submission" date="2008-08" db="EMBL/GenBank/DDBJ databases">
        <authorList>
            <consortium name="Diatom Consortium"/>
            <person name="Grigoriev I."/>
            <person name="Grimwood J."/>
            <person name="Kuo A."/>
            <person name="Otillar R.P."/>
            <person name="Salamov A."/>
            <person name="Detter J.C."/>
            <person name="Lindquist E."/>
            <person name="Shapiro H."/>
            <person name="Lucas S."/>
            <person name="Glavina del Rio T."/>
            <person name="Pitluck S."/>
            <person name="Rokhsar D."/>
            <person name="Bowler C."/>
        </authorList>
    </citation>
    <scope>GENOME REANNOTATION</scope>
    <source>
        <strain evidence="3">CCAP 1055/1</strain>
    </source>
</reference>
<dbReference type="OrthoDB" id="44616at2759"/>